<proteinExistence type="predicted"/>
<sequence>MTQRSVADEGVCIPEIYIPDPLNINPNLIANVEKVLQHIKKISGIQDGTRKWVIVTCDGVPYHHAVKLQEKFPWLVLIHRLKSEKSGTNRSPIR</sequence>
<keyword evidence="2" id="KW-1185">Reference proteome</keyword>
<protein>
    <submittedName>
        <fullName evidence="1">Uncharacterized protein</fullName>
    </submittedName>
</protein>
<evidence type="ECO:0000313" key="2">
    <source>
        <dbReference type="Proteomes" id="UP000022910"/>
    </source>
</evidence>
<dbReference type="EMBL" id="JEMT01017176">
    <property type="protein sequence ID" value="EXX68758.1"/>
    <property type="molecule type" value="Genomic_DNA"/>
</dbReference>
<dbReference type="Proteomes" id="UP000022910">
    <property type="component" value="Unassembled WGS sequence"/>
</dbReference>
<gene>
    <name evidence="1" type="ORF">RirG_102210</name>
</gene>
<dbReference type="AlphaFoldDB" id="A0A015MPR1"/>
<organism evidence="1 2">
    <name type="scientific">Rhizophagus irregularis (strain DAOM 197198w)</name>
    <name type="common">Glomus intraradices</name>
    <dbReference type="NCBI Taxonomy" id="1432141"/>
    <lineage>
        <taxon>Eukaryota</taxon>
        <taxon>Fungi</taxon>
        <taxon>Fungi incertae sedis</taxon>
        <taxon>Mucoromycota</taxon>
        <taxon>Glomeromycotina</taxon>
        <taxon>Glomeromycetes</taxon>
        <taxon>Glomerales</taxon>
        <taxon>Glomeraceae</taxon>
        <taxon>Rhizophagus</taxon>
    </lineage>
</organism>
<comment type="caution">
    <text evidence="1">The sequence shown here is derived from an EMBL/GenBank/DDBJ whole genome shotgun (WGS) entry which is preliminary data.</text>
</comment>
<dbReference type="HOGENOM" id="CLU_2387344_0_0_1"/>
<name>A0A015MPR1_RHIIW</name>
<evidence type="ECO:0000313" key="1">
    <source>
        <dbReference type="EMBL" id="EXX68758.1"/>
    </source>
</evidence>
<accession>A0A015MPR1</accession>
<reference evidence="1 2" key="1">
    <citation type="submission" date="2014-02" db="EMBL/GenBank/DDBJ databases">
        <title>Single nucleus genome sequencing reveals high similarity among nuclei of an endomycorrhizal fungus.</title>
        <authorList>
            <person name="Lin K."/>
            <person name="Geurts R."/>
            <person name="Zhang Z."/>
            <person name="Limpens E."/>
            <person name="Saunders D.G."/>
            <person name="Mu D."/>
            <person name="Pang E."/>
            <person name="Cao H."/>
            <person name="Cha H."/>
            <person name="Lin T."/>
            <person name="Zhou Q."/>
            <person name="Shang Y."/>
            <person name="Li Y."/>
            <person name="Ivanov S."/>
            <person name="Sharma T."/>
            <person name="Velzen R.V."/>
            <person name="Ruijter N.D."/>
            <person name="Aanen D.K."/>
            <person name="Win J."/>
            <person name="Kamoun S."/>
            <person name="Bisseling T."/>
            <person name="Huang S."/>
        </authorList>
    </citation>
    <scope>NUCLEOTIDE SEQUENCE [LARGE SCALE GENOMIC DNA]</scope>
    <source>
        <strain evidence="2">DAOM197198w</strain>
    </source>
</reference>